<dbReference type="PhylomeDB" id="Q86L41"/>
<proteinExistence type="predicted"/>
<dbReference type="RefSeq" id="XP_644955.1">
    <property type="nucleotide sequence ID" value="XM_639863.1"/>
</dbReference>
<dbReference type="InterPro" id="IPR052728">
    <property type="entry name" value="O2_lipid_transport_reg"/>
</dbReference>
<sequence length="778" mass="88783">MKINNIIILLIIVSIFLLNSKVDSKSLPPSYNRNNLKLPNEKDVQDIYNRYNLLNTEHFSLKQNPFKKTNLNENLNTKLQTSYPVSSNCSNAMSNLLNPNNPDFMMLFYSGVSINELGNFDSCISYASNVSQYCLFNTQIEEILPIYIGVCYPSAIYCSPEDVLGLMTQYSILMLLQANMTFNATEDLHCYNSTYQTVNIEATAGTWAMTAVCAFIALNIIIGTVIEYIFVIQLSNYRKRYGNLMNHPYSLLNPKSYFEPNSTNLQGDNQYSYITNQNENESSGGGGGGGATTASGGGGTIENLGNSGINNDFEPQFYDGFFERISNVNVESNLFIKYFTCWSLIKNFNSLAYGKSEKRYFNSLDGIRTLSTCWVILGHSLLFGASGYGYDNLAYVASGTTLQTFAAQAIFGGEFAVDTFFMLSGFLVSFSVLNQLSKRNSIYGSIKFWVAYVVHRFVRLSPLYYFMIFFSMWVAPMIGSGPIFYQYSQFTNLGCSSSWWTNFLYFNNLYSTLATECYAVSWYLANDMQFFLLTPFILILFRKWKLGGWLLTLSLIFASVIGTTIVAYKYQLETFFDIFSVADETNTNPFITDIYQKPWNRIGPYLVGVLVSFIYTAPRLSKRVRFIYYRRITRYILYCIAFFVTFFLVYCPYTFYQNAWNYSQKAVFSGFGHTSFVVGLAIFMIGTFFGYGGIVKWFLELGIFKFFSKLTYSSYLVHPLVIMFRIYSMTNFLHYSVTEFIVYYAGNIATTFAAAFVIHLLIEKPFVNLERLIFSSSS</sequence>
<feature type="transmembrane region" description="Helical" evidence="1">
    <location>
        <begin position="410"/>
        <end position="433"/>
    </location>
</feature>
<feature type="transmembrane region" description="Helical" evidence="1">
    <location>
        <begin position="463"/>
        <end position="485"/>
    </location>
</feature>
<feature type="transmembrane region" description="Helical" evidence="1">
    <location>
        <begin position="710"/>
        <end position="728"/>
    </location>
</feature>
<dbReference type="EMBL" id="AAFI02000008">
    <property type="protein sequence ID" value="EAL71022.1"/>
    <property type="molecule type" value="Genomic_DNA"/>
</dbReference>
<dbReference type="OMA" id="QGQYCKL"/>
<gene>
    <name evidence="4" type="ORF">DDB_G0272769</name>
</gene>
<feature type="transmembrane region" description="Helical" evidence="1">
    <location>
        <begin position="207"/>
        <end position="231"/>
    </location>
</feature>
<evidence type="ECO:0000259" key="3">
    <source>
        <dbReference type="Pfam" id="PF01757"/>
    </source>
</evidence>
<dbReference type="SMR" id="Q86L41"/>
<dbReference type="KEGG" id="ddi:DDB_G0272769"/>
<evidence type="ECO:0000313" key="4">
    <source>
        <dbReference type="EMBL" id="EAL71022.1"/>
    </source>
</evidence>
<feature type="transmembrane region" description="Helical" evidence="1">
    <location>
        <begin position="369"/>
        <end position="390"/>
    </location>
</feature>
<dbReference type="VEuPathDB" id="AmoebaDB:DDB_G0272769"/>
<feature type="transmembrane region" description="Helical" evidence="1">
    <location>
        <begin position="676"/>
        <end position="698"/>
    </location>
</feature>
<organism evidence="4 5">
    <name type="scientific">Dictyostelium discoideum</name>
    <name type="common">Social amoeba</name>
    <dbReference type="NCBI Taxonomy" id="44689"/>
    <lineage>
        <taxon>Eukaryota</taxon>
        <taxon>Amoebozoa</taxon>
        <taxon>Evosea</taxon>
        <taxon>Eumycetozoa</taxon>
        <taxon>Dictyostelia</taxon>
        <taxon>Dictyosteliales</taxon>
        <taxon>Dictyosteliaceae</taxon>
        <taxon>Dictyostelium</taxon>
    </lineage>
</organism>
<dbReference type="PaxDb" id="44689-DDB0168967"/>
<dbReference type="HOGENOM" id="CLU_007874_3_1_1"/>
<feature type="chain" id="PRO_5004300772" description="Acyltransferase 3 domain-containing protein" evidence="2">
    <location>
        <begin position="25"/>
        <end position="778"/>
    </location>
</feature>
<feature type="domain" description="Acyltransferase 3" evidence="3">
    <location>
        <begin position="362"/>
        <end position="758"/>
    </location>
</feature>
<dbReference type="eggNOG" id="KOG3700">
    <property type="taxonomic scope" value="Eukaryota"/>
</dbReference>
<accession>Q558W1</accession>
<name>Q86L41_DICDI</name>
<keyword evidence="5" id="KW-1185">Reference proteome</keyword>
<dbReference type="PANTHER" id="PTHR11161:SF0">
    <property type="entry name" value="O-ACYLTRANSFERASE LIKE PROTEIN"/>
    <property type="match status" value="1"/>
</dbReference>
<protein>
    <recommendedName>
        <fullName evidence="3">Acyltransferase 3 domain-containing protein</fullName>
    </recommendedName>
</protein>
<keyword evidence="1" id="KW-1133">Transmembrane helix</keyword>
<keyword evidence="1" id="KW-0812">Transmembrane</keyword>
<evidence type="ECO:0000256" key="2">
    <source>
        <dbReference type="SAM" id="SignalP"/>
    </source>
</evidence>
<feature type="transmembrane region" description="Helical" evidence="1">
    <location>
        <begin position="740"/>
        <end position="762"/>
    </location>
</feature>
<keyword evidence="1" id="KW-0472">Membrane</keyword>
<feature type="signal peptide" evidence="2">
    <location>
        <begin position="1"/>
        <end position="24"/>
    </location>
</feature>
<dbReference type="dictyBase" id="DDB_G0272769"/>
<dbReference type="InterPro" id="IPR002656">
    <property type="entry name" value="Acyl_transf_3_dom"/>
</dbReference>
<dbReference type="InParanoid" id="Q86L41"/>
<accession>Q86L41</accession>
<dbReference type="Pfam" id="PF01757">
    <property type="entry name" value="Acyl_transf_3"/>
    <property type="match status" value="1"/>
</dbReference>
<dbReference type="GeneID" id="8618633"/>
<comment type="caution">
    <text evidence="4">The sequence shown here is derived from an EMBL/GenBank/DDBJ whole genome shotgun (WGS) entry which is preliminary data.</text>
</comment>
<feature type="transmembrane region" description="Helical" evidence="1">
    <location>
        <begin position="602"/>
        <end position="620"/>
    </location>
</feature>
<dbReference type="AlphaFoldDB" id="Q86L41"/>
<dbReference type="GO" id="GO:0016747">
    <property type="term" value="F:acyltransferase activity, transferring groups other than amino-acyl groups"/>
    <property type="evidence" value="ECO:0007669"/>
    <property type="project" value="InterPro"/>
</dbReference>
<feature type="transmembrane region" description="Helical" evidence="1">
    <location>
        <begin position="546"/>
        <end position="568"/>
    </location>
</feature>
<keyword evidence="2" id="KW-0732">Signal</keyword>
<evidence type="ECO:0000256" key="1">
    <source>
        <dbReference type="SAM" id="Phobius"/>
    </source>
</evidence>
<dbReference type="PANTHER" id="PTHR11161">
    <property type="entry name" value="O-ACYLTRANSFERASE"/>
    <property type="match status" value="1"/>
</dbReference>
<dbReference type="Proteomes" id="UP000002195">
    <property type="component" value="Unassembled WGS sequence"/>
</dbReference>
<reference evidence="4 5" key="1">
    <citation type="journal article" date="2005" name="Nature">
        <title>The genome of the social amoeba Dictyostelium discoideum.</title>
        <authorList>
            <consortium name="The Dictyostelium discoideum Sequencing Consortium"/>
            <person name="Eichinger L."/>
            <person name="Pachebat J.A."/>
            <person name="Glockner G."/>
            <person name="Rajandream M.A."/>
            <person name="Sucgang R."/>
            <person name="Berriman M."/>
            <person name="Song J."/>
            <person name="Olsen R."/>
            <person name="Szafranski K."/>
            <person name="Xu Q."/>
            <person name="Tunggal B."/>
            <person name="Kummerfeld S."/>
            <person name="Madera M."/>
            <person name="Konfortov B.A."/>
            <person name="Rivero F."/>
            <person name="Bankier A.T."/>
            <person name="Lehmann R."/>
            <person name="Hamlin N."/>
            <person name="Davies R."/>
            <person name="Gaudet P."/>
            <person name="Fey P."/>
            <person name="Pilcher K."/>
            <person name="Chen G."/>
            <person name="Saunders D."/>
            <person name="Sodergren E."/>
            <person name="Davis P."/>
            <person name="Kerhornou A."/>
            <person name="Nie X."/>
            <person name="Hall N."/>
            <person name="Anjard C."/>
            <person name="Hemphill L."/>
            <person name="Bason N."/>
            <person name="Farbrother P."/>
            <person name="Desany B."/>
            <person name="Just E."/>
            <person name="Morio T."/>
            <person name="Rost R."/>
            <person name="Churcher C."/>
            <person name="Cooper J."/>
            <person name="Haydock S."/>
            <person name="van Driessche N."/>
            <person name="Cronin A."/>
            <person name="Goodhead I."/>
            <person name="Muzny D."/>
            <person name="Mourier T."/>
            <person name="Pain A."/>
            <person name="Lu M."/>
            <person name="Harper D."/>
            <person name="Lindsay R."/>
            <person name="Hauser H."/>
            <person name="James K."/>
            <person name="Quiles M."/>
            <person name="Madan Babu M."/>
            <person name="Saito T."/>
            <person name="Buchrieser C."/>
            <person name="Wardroper A."/>
            <person name="Felder M."/>
            <person name="Thangavelu M."/>
            <person name="Johnson D."/>
            <person name="Knights A."/>
            <person name="Loulseged H."/>
            <person name="Mungall K."/>
            <person name="Oliver K."/>
            <person name="Price C."/>
            <person name="Quail M.A."/>
            <person name="Urushihara H."/>
            <person name="Hernandez J."/>
            <person name="Rabbinowitsch E."/>
            <person name="Steffen D."/>
            <person name="Sanders M."/>
            <person name="Ma J."/>
            <person name="Kohara Y."/>
            <person name="Sharp S."/>
            <person name="Simmonds M."/>
            <person name="Spiegler S."/>
            <person name="Tivey A."/>
            <person name="Sugano S."/>
            <person name="White B."/>
            <person name="Walker D."/>
            <person name="Woodward J."/>
            <person name="Winckler T."/>
            <person name="Tanaka Y."/>
            <person name="Shaulsky G."/>
            <person name="Schleicher M."/>
            <person name="Weinstock G."/>
            <person name="Rosenthal A."/>
            <person name="Cox E.C."/>
            <person name="Chisholm R.L."/>
            <person name="Gibbs R."/>
            <person name="Loomis W.F."/>
            <person name="Platzer M."/>
            <person name="Kay R.R."/>
            <person name="Williams J."/>
            <person name="Dear P.H."/>
            <person name="Noegel A.A."/>
            <person name="Barrell B."/>
            <person name="Kuspa A."/>
        </authorList>
    </citation>
    <scope>NUCLEOTIDE SEQUENCE [LARGE SCALE GENOMIC DNA]</scope>
    <source>
        <strain evidence="4 5">AX4</strain>
    </source>
</reference>
<evidence type="ECO:0000313" key="5">
    <source>
        <dbReference type="Proteomes" id="UP000002195"/>
    </source>
</evidence>
<feature type="transmembrane region" description="Helical" evidence="1">
    <location>
        <begin position="632"/>
        <end position="656"/>
    </location>
</feature>